<dbReference type="EMBL" id="CP054023">
    <property type="protein sequence ID" value="QKK20693.1"/>
    <property type="molecule type" value="Genomic_DNA"/>
</dbReference>
<dbReference type="InterPro" id="IPR036388">
    <property type="entry name" value="WH-like_DNA-bd_sf"/>
</dbReference>
<dbReference type="Gene3D" id="3.40.50.2300">
    <property type="match status" value="1"/>
</dbReference>
<dbReference type="Gene3D" id="1.10.10.10">
    <property type="entry name" value="Winged helix-like DNA-binding domain superfamily/Winged helix DNA-binding domain"/>
    <property type="match status" value="1"/>
</dbReference>
<protein>
    <submittedName>
        <fullName evidence="2">ANTAR domain-containing protein</fullName>
    </submittedName>
</protein>
<accession>A0ABX6PPZ5</accession>
<keyword evidence="2" id="KW-0614">Plasmid</keyword>
<dbReference type="InterPro" id="IPR049021">
    <property type="entry name" value="AmiR_N"/>
</dbReference>
<organism evidence="2 3">
    <name type="scientific">Rhizobium indicum</name>
    <dbReference type="NCBI Taxonomy" id="2583231"/>
    <lineage>
        <taxon>Bacteria</taxon>
        <taxon>Pseudomonadati</taxon>
        <taxon>Pseudomonadota</taxon>
        <taxon>Alphaproteobacteria</taxon>
        <taxon>Hyphomicrobiales</taxon>
        <taxon>Rhizobiaceae</taxon>
        <taxon>Rhizobium/Agrobacterium group</taxon>
        <taxon>Rhizobium</taxon>
    </lineage>
</organism>
<geneLocation type="plasmid" evidence="2 3">
    <name>pPR12A202</name>
</geneLocation>
<proteinExistence type="predicted"/>
<dbReference type="InterPro" id="IPR005561">
    <property type="entry name" value="ANTAR"/>
</dbReference>
<reference evidence="2 3" key="1">
    <citation type="submission" date="2020-05" db="EMBL/GenBank/DDBJ databases">
        <title>Genome sequences of pea root nodulating Rhizobium spp.</title>
        <authorList>
            <person name="Rahi P."/>
        </authorList>
    </citation>
    <scope>NUCLEOTIDE SEQUENCE [LARGE SCALE GENOMIC DNA]</scope>
    <source>
        <strain evidence="3">JKLM 12A2</strain>
        <plasmid evidence="2 3">pPR12A202</plasmid>
    </source>
</reference>
<dbReference type="PROSITE" id="PS50921">
    <property type="entry name" value="ANTAR"/>
    <property type="match status" value="1"/>
</dbReference>
<gene>
    <name evidence="2" type="ORF">FFM53_030130</name>
</gene>
<evidence type="ECO:0000313" key="2">
    <source>
        <dbReference type="EMBL" id="QKK20693.1"/>
    </source>
</evidence>
<dbReference type="PIRSF" id="PIRSF036382">
    <property type="entry name" value="RR_antiterm"/>
    <property type="match status" value="1"/>
</dbReference>
<dbReference type="InterPro" id="IPR011006">
    <property type="entry name" value="CheY-like_superfamily"/>
</dbReference>
<dbReference type="InterPro" id="IPR008327">
    <property type="entry name" value="Sig_transdc_resp-reg_antiterm"/>
</dbReference>
<dbReference type="Pfam" id="PF03861">
    <property type="entry name" value="ANTAR"/>
    <property type="match status" value="1"/>
</dbReference>
<evidence type="ECO:0000259" key="1">
    <source>
        <dbReference type="PROSITE" id="PS50921"/>
    </source>
</evidence>
<evidence type="ECO:0000313" key="3">
    <source>
        <dbReference type="Proteomes" id="UP000305673"/>
    </source>
</evidence>
<keyword evidence="3" id="KW-1185">Reference proteome</keyword>
<sequence length="194" mass="21142">MRETPNFTGWQAMVLHREDGNTEKLIRQLRLLGIHATLQWAPLSAAALLPDLVIVDADQGWDDLLPWHGETPACPVVALLGSEAPGRIAWALGQGAGAIIAKPIATSAVYPALVMAVSLHRERKATAEKLQYLEERVRLRPLVHAAVEKLQAAHGIDEESAYAILRNCAMRRRLPMEQISAFILAGAEPLPEAG</sequence>
<dbReference type="SMART" id="SM01012">
    <property type="entry name" value="ANTAR"/>
    <property type="match status" value="1"/>
</dbReference>
<name>A0ABX6PPZ5_9HYPH</name>
<dbReference type="RefSeq" id="WP_138389647.1">
    <property type="nucleotide sequence ID" value="NZ_CP054023.1"/>
</dbReference>
<dbReference type="Proteomes" id="UP000305673">
    <property type="component" value="Plasmid pPR12A202"/>
</dbReference>
<dbReference type="SUPFAM" id="SSF52172">
    <property type="entry name" value="CheY-like"/>
    <property type="match status" value="1"/>
</dbReference>
<dbReference type="Pfam" id="PF21332">
    <property type="entry name" value="AmiR_N"/>
    <property type="match status" value="1"/>
</dbReference>
<feature type="domain" description="ANTAR" evidence="1">
    <location>
        <begin position="123"/>
        <end position="184"/>
    </location>
</feature>